<evidence type="ECO:0000256" key="1">
    <source>
        <dbReference type="SAM" id="MobiDB-lite"/>
    </source>
</evidence>
<accession>A0A395M8M0</accession>
<proteinExistence type="predicted"/>
<comment type="caution">
    <text evidence="2">The sequence shown here is derived from an EMBL/GenBank/DDBJ whole genome shotgun (WGS) entry which is preliminary data.</text>
</comment>
<dbReference type="AlphaFoldDB" id="A0A395M8M0"/>
<gene>
    <name evidence="2" type="ORF">FIE12Z_11588</name>
</gene>
<name>A0A395M8M0_9HYPO</name>
<feature type="compositionally biased region" description="Basic and acidic residues" evidence="1">
    <location>
        <begin position="111"/>
        <end position="123"/>
    </location>
</feature>
<dbReference type="EMBL" id="PXXK01000453">
    <property type="protein sequence ID" value="RFN44196.1"/>
    <property type="molecule type" value="Genomic_DNA"/>
</dbReference>
<organism evidence="2 3">
    <name type="scientific">Fusarium flagelliforme</name>
    <dbReference type="NCBI Taxonomy" id="2675880"/>
    <lineage>
        <taxon>Eukaryota</taxon>
        <taxon>Fungi</taxon>
        <taxon>Dikarya</taxon>
        <taxon>Ascomycota</taxon>
        <taxon>Pezizomycotina</taxon>
        <taxon>Sordariomycetes</taxon>
        <taxon>Hypocreomycetidae</taxon>
        <taxon>Hypocreales</taxon>
        <taxon>Nectriaceae</taxon>
        <taxon>Fusarium</taxon>
        <taxon>Fusarium incarnatum-equiseti species complex</taxon>
    </lineage>
</organism>
<protein>
    <submittedName>
        <fullName evidence="2">Uncharacterized protein</fullName>
    </submittedName>
</protein>
<feature type="compositionally biased region" description="Polar residues" evidence="1">
    <location>
        <begin position="99"/>
        <end position="110"/>
    </location>
</feature>
<evidence type="ECO:0000313" key="2">
    <source>
        <dbReference type="EMBL" id="RFN44196.1"/>
    </source>
</evidence>
<feature type="region of interest" description="Disordered" evidence="1">
    <location>
        <begin position="47"/>
        <end position="148"/>
    </location>
</feature>
<reference evidence="2 3" key="1">
    <citation type="journal article" date="2018" name="PLoS Pathog.">
        <title>Evolution of structural diversity of trichothecenes, a family of toxins produced by plant pathogenic and entomopathogenic fungi.</title>
        <authorList>
            <person name="Proctor R.H."/>
            <person name="McCormick S.P."/>
            <person name="Kim H.S."/>
            <person name="Cardoza R.E."/>
            <person name="Stanley A.M."/>
            <person name="Lindo L."/>
            <person name="Kelly A."/>
            <person name="Brown D.W."/>
            <person name="Lee T."/>
            <person name="Vaughan M.M."/>
            <person name="Alexander N.J."/>
            <person name="Busman M."/>
            <person name="Gutierrez S."/>
        </authorList>
    </citation>
    <scope>NUCLEOTIDE SEQUENCE [LARGE SCALE GENOMIC DNA]</scope>
    <source>
        <strain evidence="2 3">NRRL 13405</strain>
    </source>
</reference>
<feature type="compositionally biased region" description="Basic and acidic residues" evidence="1">
    <location>
        <begin position="57"/>
        <end position="75"/>
    </location>
</feature>
<dbReference type="Proteomes" id="UP000265631">
    <property type="component" value="Unassembled WGS sequence"/>
</dbReference>
<keyword evidence="3" id="KW-1185">Reference proteome</keyword>
<evidence type="ECO:0000313" key="3">
    <source>
        <dbReference type="Proteomes" id="UP000265631"/>
    </source>
</evidence>
<sequence length="148" mass="16291">MVARASGDFVICYYDPFTGDYITDPWDDPPNTRLSDLLRDENQFTVQLDEEATTPDIHIDSNEPVGEKRKRKDVDLPTCGPSTSTHDILGSRGSEEVAQDNNNSTAPSQNDAKRPCLDSHFPQHDTSLQDHSLNTSATSGTSRAPKQG</sequence>
<feature type="compositionally biased region" description="Polar residues" evidence="1">
    <location>
        <begin position="124"/>
        <end position="148"/>
    </location>
</feature>